<protein>
    <submittedName>
        <fullName evidence="1">Uncharacterized protein</fullName>
    </submittedName>
</protein>
<dbReference type="AlphaFoldDB" id="A0AA91FAF5"/>
<organism evidence="1 2">
    <name type="scientific">Rhizobium loti</name>
    <name type="common">Mesorhizobium loti</name>
    <dbReference type="NCBI Taxonomy" id="381"/>
    <lineage>
        <taxon>Bacteria</taxon>
        <taxon>Pseudomonadati</taxon>
        <taxon>Pseudomonadota</taxon>
        <taxon>Alphaproteobacteria</taxon>
        <taxon>Hyphomicrobiales</taxon>
        <taxon>Phyllobacteriaceae</taxon>
        <taxon>Mesorhizobium</taxon>
    </lineage>
</organism>
<dbReference type="EMBL" id="LYTK01000012">
    <property type="protein sequence ID" value="OBQ65546.1"/>
    <property type="molecule type" value="Genomic_DNA"/>
</dbReference>
<evidence type="ECO:0000313" key="1">
    <source>
        <dbReference type="EMBL" id="OBQ65546.1"/>
    </source>
</evidence>
<dbReference type="Proteomes" id="UP000093737">
    <property type="component" value="Unassembled WGS sequence"/>
</dbReference>
<reference evidence="1 2" key="1">
    <citation type="submission" date="2016-05" db="EMBL/GenBank/DDBJ databases">
        <authorList>
            <person name="Ramsay J.P."/>
        </authorList>
    </citation>
    <scope>NUCLEOTIDE SEQUENCE [LARGE SCALE GENOMIC DNA]</scope>
    <source>
        <strain evidence="1 2">NZP2042</strain>
    </source>
</reference>
<sequence length="74" mass="8605">MDAKSRLEVRRLVERKAGRGRWGPVSSPAIAHYFEARYGHHEMNLAATVRDEARQARKYAVATEFYRREAEQLS</sequence>
<accession>A0AA91FAF5</accession>
<comment type="caution">
    <text evidence="1">The sequence shown here is derived from an EMBL/GenBank/DDBJ whole genome shotgun (WGS) entry which is preliminary data.</text>
</comment>
<evidence type="ECO:0000313" key="2">
    <source>
        <dbReference type="Proteomes" id="UP000093737"/>
    </source>
</evidence>
<proteinExistence type="predicted"/>
<gene>
    <name evidence="1" type="ORF">A8145_15405</name>
</gene>
<name>A0AA91FAF5_RHILI</name>